<dbReference type="SUPFAM" id="SSF88723">
    <property type="entry name" value="PIN domain-like"/>
    <property type="match status" value="1"/>
</dbReference>
<dbReference type="AlphaFoldDB" id="X0VV29"/>
<dbReference type="Pfam" id="PF10130">
    <property type="entry name" value="PIN_2"/>
    <property type="match status" value="1"/>
</dbReference>
<name>X0VV29_9ZZZZ</name>
<dbReference type="InterPro" id="IPR029060">
    <property type="entry name" value="PIN-like_dom_sf"/>
</dbReference>
<proteinExistence type="predicted"/>
<organism evidence="2">
    <name type="scientific">marine sediment metagenome</name>
    <dbReference type="NCBI Taxonomy" id="412755"/>
    <lineage>
        <taxon>unclassified sequences</taxon>
        <taxon>metagenomes</taxon>
        <taxon>ecological metagenomes</taxon>
    </lineage>
</organism>
<comment type="caution">
    <text evidence="2">The sequence shown here is derived from an EMBL/GenBank/DDBJ whole genome shotgun (WGS) entry which is preliminary data.</text>
</comment>
<evidence type="ECO:0000313" key="2">
    <source>
        <dbReference type="EMBL" id="GAG04396.1"/>
    </source>
</evidence>
<feature type="domain" description="PIN" evidence="1">
    <location>
        <begin position="4"/>
        <end position="119"/>
    </location>
</feature>
<feature type="non-terminal residue" evidence="2">
    <location>
        <position position="129"/>
    </location>
</feature>
<gene>
    <name evidence="2" type="ORF">S01H1_38347</name>
</gene>
<reference evidence="2" key="1">
    <citation type="journal article" date="2014" name="Front. Microbiol.">
        <title>High frequency of phylogenetically diverse reductive dehalogenase-homologous genes in deep subseafloor sedimentary metagenomes.</title>
        <authorList>
            <person name="Kawai M."/>
            <person name="Futagami T."/>
            <person name="Toyoda A."/>
            <person name="Takaki Y."/>
            <person name="Nishi S."/>
            <person name="Hori S."/>
            <person name="Arai W."/>
            <person name="Tsubouchi T."/>
            <person name="Morono Y."/>
            <person name="Uchiyama I."/>
            <person name="Ito T."/>
            <person name="Fujiyama A."/>
            <person name="Inagaki F."/>
            <person name="Takami H."/>
        </authorList>
    </citation>
    <scope>NUCLEOTIDE SEQUENCE</scope>
    <source>
        <strain evidence="2">Expedition CK06-06</strain>
    </source>
</reference>
<dbReference type="EMBL" id="BARS01024142">
    <property type="protein sequence ID" value="GAG04396.1"/>
    <property type="molecule type" value="Genomic_DNA"/>
</dbReference>
<accession>X0VV29</accession>
<sequence>MKLVVDANIVFAALIKKGWTFDFIRLLSKRGFKLYSPAYILKETNDRIDRLEHFSGLNKTEIGFLIDILFRRIEVVPERKYNKFIKEAQELLPRHPKDVPYFALALSLDCAIWSNEKRLKQQSCISVVS</sequence>
<dbReference type="Gene3D" id="3.40.50.1010">
    <property type="entry name" value="5'-nuclease"/>
    <property type="match status" value="1"/>
</dbReference>
<dbReference type="InterPro" id="IPR002716">
    <property type="entry name" value="PIN_dom"/>
</dbReference>
<protein>
    <recommendedName>
        <fullName evidence="1">PIN domain-containing protein</fullName>
    </recommendedName>
</protein>
<evidence type="ECO:0000259" key="1">
    <source>
        <dbReference type="Pfam" id="PF10130"/>
    </source>
</evidence>